<dbReference type="Proteomes" id="UP000031036">
    <property type="component" value="Unassembled WGS sequence"/>
</dbReference>
<dbReference type="EMBL" id="JPKZ01000722">
    <property type="protein sequence ID" value="KHN85871.1"/>
    <property type="molecule type" value="Genomic_DNA"/>
</dbReference>
<feature type="non-terminal residue" evidence="1">
    <location>
        <position position="133"/>
    </location>
</feature>
<name>A0A0B2VQR1_TOXCA</name>
<protein>
    <submittedName>
        <fullName evidence="1">Uncharacterized protein</fullName>
    </submittedName>
</protein>
<proteinExistence type="predicted"/>
<reference evidence="1 2" key="1">
    <citation type="submission" date="2014-11" db="EMBL/GenBank/DDBJ databases">
        <title>Genetic blueprint of the zoonotic pathogen Toxocara canis.</title>
        <authorList>
            <person name="Zhu X.-Q."/>
            <person name="Korhonen P.K."/>
            <person name="Cai H."/>
            <person name="Young N.D."/>
            <person name="Nejsum P."/>
            <person name="von Samson-Himmelstjerna G."/>
            <person name="Boag P.R."/>
            <person name="Tan P."/>
            <person name="Li Q."/>
            <person name="Min J."/>
            <person name="Yang Y."/>
            <person name="Wang X."/>
            <person name="Fang X."/>
            <person name="Hall R.S."/>
            <person name="Hofmann A."/>
            <person name="Sternberg P.W."/>
            <person name="Jex A.R."/>
            <person name="Gasser R.B."/>
        </authorList>
    </citation>
    <scope>NUCLEOTIDE SEQUENCE [LARGE SCALE GENOMIC DNA]</scope>
    <source>
        <strain evidence="1">PN_DK_2014</strain>
    </source>
</reference>
<organism evidence="1 2">
    <name type="scientific">Toxocara canis</name>
    <name type="common">Canine roundworm</name>
    <dbReference type="NCBI Taxonomy" id="6265"/>
    <lineage>
        <taxon>Eukaryota</taxon>
        <taxon>Metazoa</taxon>
        <taxon>Ecdysozoa</taxon>
        <taxon>Nematoda</taxon>
        <taxon>Chromadorea</taxon>
        <taxon>Rhabditida</taxon>
        <taxon>Spirurina</taxon>
        <taxon>Ascaridomorpha</taxon>
        <taxon>Ascaridoidea</taxon>
        <taxon>Toxocaridae</taxon>
        <taxon>Toxocara</taxon>
    </lineage>
</organism>
<evidence type="ECO:0000313" key="2">
    <source>
        <dbReference type="Proteomes" id="UP000031036"/>
    </source>
</evidence>
<keyword evidence="2" id="KW-1185">Reference proteome</keyword>
<evidence type="ECO:0000313" key="1">
    <source>
        <dbReference type="EMBL" id="KHN85871.1"/>
    </source>
</evidence>
<dbReference type="AlphaFoldDB" id="A0A0B2VQR1"/>
<accession>A0A0B2VQR1</accession>
<sequence>MRFETGVVQHQTKKRRLSVDVLASIHLSVRQCTSFNIPLLTGSSLSDIIFTQKHFSSVIQYGTACVEFYYLFNATILASIDPNNFLPSWSNDIRIKSSGKRWHLCIAGHCDIFFGPESFLAYTVHLRFQQDAN</sequence>
<comment type="caution">
    <text evidence="1">The sequence shown here is derived from an EMBL/GenBank/DDBJ whole genome shotgun (WGS) entry which is preliminary data.</text>
</comment>
<gene>
    <name evidence="1" type="ORF">Tcan_01596</name>
</gene>